<gene>
    <name evidence="2" type="ORF">KC19_8G199300</name>
</gene>
<sequence length="107" mass="11531">MRRSGGPVGRCQAARQGGGQARRTATWGGRGGGWQGRAMARWIDVGKSLREGQGHKRSQLGKGREGKGREEKRRKLSSSENVESLSGEEWVTEGTGAWSGTGFGHLH</sequence>
<organism evidence="2 3">
    <name type="scientific">Ceratodon purpureus</name>
    <name type="common">Fire moss</name>
    <name type="synonym">Dicranum purpureum</name>
    <dbReference type="NCBI Taxonomy" id="3225"/>
    <lineage>
        <taxon>Eukaryota</taxon>
        <taxon>Viridiplantae</taxon>
        <taxon>Streptophyta</taxon>
        <taxon>Embryophyta</taxon>
        <taxon>Bryophyta</taxon>
        <taxon>Bryophytina</taxon>
        <taxon>Bryopsida</taxon>
        <taxon>Dicranidae</taxon>
        <taxon>Pseudoditrichales</taxon>
        <taxon>Ditrichaceae</taxon>
        <taxon>Ceratodon</taxon>
    </lineage>
</organism>
<feature type="region of interest" description="Disordered" evidence="1">
    <location>
        <begin position="1"/>
        <end position="107"/>
    </location>
</feature>
<proteinExistence type="predicted"/>
<accession>A0A8T0H0Y1</accession>
<evidence type="ECO:0000313" key="3">
    <source>
        <dbReference type="Proteomes" id="UP000822688"/>
    </source>
</evidence>
<dbReference type="AlphaFoldDB" id="A0A8T0H0Y1"/>
<evidence type="ECO:0000313" key="2">
    <source>
        <dbReference type="EMBL" id="KAG0565556.1"/>
    </source>
</evidence>
<dbReference type="Proteomes" id="UP000822688">
    <property type="component" value="Chromosome 8"/>
</dbReference>
<feature type="compositionally biased region" description="Basic and acidic residues" evidence="1">
    <location>
        <begin position="62"/>
        <end position="73"/>
    </location>
</feature>
<keyword evidence="3" id="KW-1185">Reference proteome</keyword>
<feature type="compositionally biased region" description="Gly residues" evidence="1">
    <location>
        <begin position="97"/>
        <end position="107"/>
    </location>
</feature>
<comment type="caution">
    <text evidence="2">The sequence shown here is derived from an EMBL/GenBank/DDBJ whole genome shotgun (WGS) entry which is preliminary data.</text>
</comment>
<name>A0A8T0H0Y1_CERPU</name>
<evidence type="ECO:0000256" key="1">
    <source>
        <dbReference type="SAM" id="MobiDB-lite"/>
    </source>
</evidence>
<dbReference type="EMBL" id="CM026429">
    <property type="protein sequence ID" value="KAG0565556.1"/>
    <property type="molecule type" value="Genomic_DNA"/>
</dbReference>
<protein>
    <submittedName>
        <fullName evidence="2">Uncharacterized protein</fullName>
    </submittedName>
</protein>
<reference evidence="2" key="1">
    <citation type="submission" date="2020-06" db="EMBL/GenBank/DDBJ databases">
        <title>WGS assembly of Ceratodon purpureus strain R40.</title>
        <authorList>
            <person name="Carey S.B."/>
            <person name="Jenkins J."/>
            <person name="Shu S."/>
            <person name="Lovell J.T."/>
            <person name="Sreedasyam A."/>
            <person name="Maumus F."/>
            <person name="Tiley G.P."/>
            <person name="Fernandez-Pozo N."/>
            <person name="Barry K."/>
            <person name="Chen C."/>
            <person name="Wang M."/>
            <person name="Lipzen A."/>
            <person name="Daum C."/>
            <person name="Saski C.A."/>
            <person name="Payton A.C."/>
            <person name="Mcbreen J.C."/>
            <person name="Conrad R.E."/>
            <person name="Kollar L.M."/>
            <person name="Olsson S."/>
            <person name="Huttunen S."/>
            <person name="Landis J.B."/>
            <person name="Wickett N.J."/>
            <person name="Johnson M.G."/>
            <person name="Rensing S.A."/>
            <person name="Grimwood J."/>
            <person name="Schmutz J."/>
            <person name="Mcdaniel S.F."/>
        </authorList>
    </citation>
    <scope>NUCLEOTIDE SEQUENCE</scope>
    <source>
        <strain evidence="2">R40</strain>
    </source>
</reference>